<feature type="compositionally biased region" description="Polar residues" evidence="12">
    <location>
        <begin position="1361"/>
        <end position="1370"/>
    </location>
</feature>
<dbReference type="InterPro" id="IPR019035">
    <property type="entry name" value="Mediator_Med12"/>
</dbReference>
<dbReference type="PANTHER" id="PTHR46567:SF1">
    <property type="entry name" value="MEDIATOR OF RNA POLYMERASE II TRANSCRIPTION SUBUNIT 12"/>
    <property type="match status" value="1"/>
</dbReference>
<keyword evidence="5" id="KW-0678">Repressor</keyword>
<feature type="region of interest" description="Disordered" evidence="12">
    <location>
        <begin position="74"/>
        <end position="175"/>
    </location>
</feature>
<evidence type="ECO:0000256" key="7">
    <source>
        <dbReference type="ARBA" id="ARBA00023159"/>
    </source>
</evidence>
<feature type="compositionally biased region" description="Low complexity" evidence="12">
    <location>
        <begin position="1375"/>
        <end position="1386"/>
    </location>
</feature>
<dbReference type="PANTHER" id="PTHR46567">
    <property type="entry name" value="MEDIATOR OF RNA POLYMERASE II TRANSCRIPTION SUBUNIT 12"/>
    <property type="match status" value="1"/>
</dbReference>
<evidence type="ECO:0000256" key="2">
    <source>
        <dbReference type="ARBA" id="ARBA00010289"/>
    </source>
</evidence>
<evidence type="ECO:0000256" key="3">
    <source>
        <dbReference type="ARBA" id="ARBA00011629"/>
    </source>
</evidence>
<evidence type="ECO:0000256" key="10">
    <source>
        <dbReference type="ARBA" id="ARBA00025661"/>
    </source>
</evidence>
<keyword evidence="7" id="KW-0010">Activator</keyword>
<dbReference type="Pfam" id="PF09497">
    <property type="entry name" value="Med12"/>
    <property type="match status" value="1"/>
</dbReference>
<evidence type="ECO:0000259" key="13">
    <source>
        <dbReference type="SMART" id="SM01281"/>
    </source>
</evidence>
<feature type="region of interest" description="Disordered" evidence="12">
    <location>
        <begin position="1"/>
        <end position="42"/>
    </location>
</feature>
<protein>
    <recommendedName>
        <fullName evidence="4">Mediator of RNA polymerase II transcription subunit 12</fullName>
    </recommendedName>
    <alternativeName>
        <fullName evidence="11">Mediator complex subunit 12</fullName>
    </alternativeName>
</protein>
<comment type="similarity">
    <text evidence="2">Belongs to the Mediator complex subunit 12 family.</text>
</comment>
<organism evidence="14 15">
    <name type="scientific">Zasmidium cellare</name>
    <name type="common">Wine cellar mold</name>
    <name type="synonym">Racodium cellare</name>
    <dbReference type="NCBI Taxonomy" id="395010"/>
    <lineage>
        <taxon>Eukaryota</taxon>
        <taxon>Fungi</taxon>
        <taxon>Dikarya</taxon>
        <taxon>Ascomycota</taxon>
        <taxon>Pezizomycotina</taxon>
        <taxon>Dothideomycetes</taxon>
        <taxon>Dothideomycetidae</taxon>
        <taxon>Mycosphaerellales</taxon>
        <taxon>Mycosphaerellaceae</taxon>
        <taxon>Zasmidium</taxon>
    </lineage>
</organism>
<evidence type="ECO:0000256" key="12">
    <source>
        <dbReference type="SAM" id="MobiDB-lite"/>
    </source>
</evidence>
<keyword evidence="6" id="KW-0805">Transcription regulation</keyword>
<name>A0ABR0E1V0_ZASCE</name>
<keyword evidence="8" id="KW-0804">Transcription</keyword>
<evidence type="ECO:0000256" key="5">
    <source>
        <dbReference type="ARBA" id="ARBA00022491"/>
    </source>
</evidence>
<evidence type="ECO:0000313" key="14">
    <source>
        <dbReference type="EMBL" id="KAK4495399.1"/>
    </source>
</evidence>
<reference evidence="14 15" key="1">
    <citation type="journal article" date="2023" name="G3 (Bethesda)">
        <title>A chromosome-level genome assembly of Zasmidium syzygii isolated from banana leaves.</title>
        <authorList>
            <person name="van Westerhoven A.C."/>
            <person name="Mehrabi R."/>
            <person name="Talebi R."/>
            <person name="Steentjes M.B.F."/>
            <person name="Corcolon B."/>
            <person name="Chong P.A."/>
            <person name="Kema G.H.J."/>
            <person name="Seidl M.F."/>
        </authorList>
    </citation>
    <scope>NUCLEOTIDE SEQUENCE [LARGE SCALE GENOMIC DNA]</scope>
    <source>
        <strain evidence="14 15">P124</strain>
    </source>
</reference>
<keyword evidence="15" id="KW-1185">Reference proteome</keyword>
<comment type="function">
    <text evidence="10">Component of the SRB8-11 complex. The SRB8-11 complex is a regulatory module of the Mediator complex which is itself involved in regulation of basal and activated RNA polymerase II-dependent transcription. The SRB8-11 complex may be involved in the transcriptional repression of a subset of genes regulated by Mediator. It may inhibit the association of the Mediator complex with RNA polymerase II to form the holoenzyme complex.</text>
</comment>
<proteinExistence type="inferred from homology"/>
<sequence>MDIRSTLGSTQRPPPPQRAVSGSYTLQHGLKRPQLPSRLSNLRSVSQPVNVVDLTADGAKSTDVRNSAAFLNNQGSVYSSPDVINLDDDDERPTKRVKTSGNALGKGPARDSTSEVAKDAAHQPTPGSPLPQLRKPTAAASKQNAQRTRRTVVDRMSRRANGLEPPSMATRLPPPKNVADFSPWNGHHPEDIMSETVVKAGYFDKPPGPNSTESNSAKPTIWPNLSQKNNMGLQTLSYLFTSVMEKRQAMGKCTAPSTFKPPPRVTVTDTKREAWLRDLSNSDVPLRKQSRTIPHGIRGKLLMEQCLSKDISMPRAVWLAKCVGANELRAFRRKGVSGAAAASGESKWVREWTVHVEQFVEGVIATCGQAGWQSKMDYAVKLATSFYAENLLERDHYLEWIVTSFAQAPMDRLPIWIILVQLYWRDIIAFGKRGRQLSTAILENLHRIATGEVRTCDTLRDRLKKLLVVMAVTNRGCLVLPHTWEKYKHLLAPRPLPDTDAKLDTPAQNISKRNERLSGPLNKTPKNTFCPLLGLYAILDTVDMSLDIEKLTDVCLARVATVEKLVPALLNWSASVYRLGSSRMYLSAKIITELYNRGYNTDDAVLEYIKTANTACIEIRNVHRVIAELTRAGCFSSGRYLQSLIGSGALASGDSSKLLTGLLTSLPLDALPLHLANTRQTLMRRLGYTQDESSAISRLVANVDPATGMISSSQDKLFAGLDAFSQSAKLEFARRMSLYAPTWAKEGAVSLNCFCTVRDILQRCGDLQALADVTRAAMSTEDLTVLATLSDTLNLHAKTFAALGCLHDLLEQVLQRYRLLRSTQPVDRCAVLALASLVRRFPEKAPYGRLLESDLAMCDQQNSMAVCSPASDNLVNMHASNLDSDEDIDAVFASGNTMDEQLMKRVFVRIVQRASKPGRPDTHSPSKVCRWLNQLRAVDASGFQHLAINHIKACLKDGSPDNAYGKVISALVASGCVQLETVTELAKDLNMPNAASMIVRLLVSETIVNDNLHASEAFRFKTQQAQCRIECSGSAIPSVVASLENPNCEVDDEEFNVLALLYSMDHYQEALQVATQAAHSPTYLVNCARVVKNMLNLTPNASSGHPSARDIISLADPLSVVYCAAALSFYSKVPAFNEAEGDSGIREALLEALANGCEVWPQLLGSAGQATVQSIYHWARERVVTGVLASEGASNSDFEDMARCLDILDVAHHAAEDEDTAAVMTTITDKLRVLENQLLGTESVDDGNESSKQLLSSLQTLLHLAVLYSASSGPVTDSLQQSRCNLLAGLCALLVHPKLQSQRETLEYIFDVASALADKVPEGGLQMLAKANAALAKDPRLACILGHSSTPDGWLALVSHPQPQGSQQQRALMKQAGGSQQQQSQGRPSVPASPLQGSNLFGKAPIGRPMGETKTVPYPLRRWEIMSDATPTVGDNDTSLSLTLFGARKV</sequence>
<comment type="subcellular location">
    <subcellularLocation>
        <location evidence="1">Nucleus</location>
    </subcellularLocation>
</comment>
<accession>A0ABR0E1V0</accession>
<dbReference type="SMART" id="SM01281">
    <property type="entry name" value="Med12"/>
    <property type="match status" value="1"/>
</dbReference>
<evidence type="ECO:0000256" key="11">
    <source>
        <dbReference type="ARBA" id="ARBA00032010"/>
    </source>
</evidence>
<dbReference type="Proteomes" id="UP001305779">
    <property type="component" value="Unassembled WGS sequence"/>
</dbReference>
<keyword evidence="9" id="KW-0539">Nucleus</keyword>
<evidence type="ECO:0000256" key="1">
    <source>
        <dbReference type="ARBA" id="ARBA00004123"/>
    </source>
</evidence>
<feature type="domain" description="Mediator complex subunit Med12" evidence="13">
    <location>
        <begin position="258"/>
        <end position="321"/>
    </location>
</feature>
<evidence type="ECO:0000256" key="6">
    <source>
        <dbReference type="ARBA" id="ARBA00023015"/>
    </source>
</evidence>
<comment type="caution">
    <text evidence="14">The sequence shown here is derived from an EMBL/GenBank/DDBJ whole genome shotgun (WGS) entry which is preliminary data.</text>
</comment>
<dbReference type="EMBL" id="JAXOVC010000012">
    <property type="protein sequence ID" value="KAK4495399.1"/>
    <property type="molecule type" value="Genomic_DNA"/>
</dbReference>
<feature type="compositionally biased region" description="Polar residues" evidence="12">
    <location>
        <begin position="1"/>
        <end position="11"/>
    </location>
</feature>
<comment type="subunit">
    <text evidence="3">Component of the SRB8-11 complex, which itself associates with the Mediator complex.</text>
</comment>
<evidence type="ECO:0000256" key="8">
    <source>
        <dbReference type="ARBA" id="ARBA00023163"/>
    </source>
</evidence>
<gene>
    <name evidence="14" type="ORF">PRZ48_013730</name>
</gene>
<evidence type="ECO:0000313" key="15">
    <source>
        <dbReference type="Proteomes" id="UP001305779"/>
    </source>
</evidence>
<evidence type="ECO:0000256" key="9">
    <source>
        <dbReference type="ARBA" id="ARBA00023242"/>
    </source>
</evidence>
<dbReference type="InterPro" id="IPR057344">
    <property type="entry name" value="ARM_SRB8"/>
</dbReference>
<evidence type="ECO:0000256" key="4">
    <source>
        <dbReference type="ARBA" id="ARBA00019622"/>
    </source>
</evidence>
<dbReference type="Pfam" id="PF25326">
    <property type="entry name" value="ARM_SRB8"/>
    <property type="match status" value="1"/>
</dbReference>
<feature type="compositionally biased region" description="Basic and acidic residues" evidence="12">
    <location>
        <begin position="108"/>
        <end position="121"/>
    </location>
</feature>
<feature type="region of interest" description="Disordered" evidence="12">
    <location>
        <begin position="1355"/>
        <end position="1414"/>
    </location>
</feature>